<feature type="non-terminal residue" evidence="2">
    <location>
        <position position="1"/>
    </location>
</feature>
<organism evidence="2 3">
    <name type="scientific">Saguinus oedipus</name>
    <name type="common">Cotton-top tamarin</name>
    <name type="synonym">Oedipomidas oedipus</name>
    <dbReference type="NCBI Taxonomy" id="9490"/>
    <lineage>
        <taxon>Eukaryota</taxon>
        <taxon>Metazoa</taxon>
        <taxon>Chordata</taxon>
        <taxon>Craniata</taxon>
        <taxon>Vertebrata</taxon>
        <taxon>Euteleostomi</taxon>
        <taxon>Mammalia</taxon>
        <taxon>Eutheria</taxon>
        <taxon>Euarchontoglires</taxon>
        <taxon>Primates</taxon>
        <taxon>Haplorrhini</taxon>
        <taxon>Platyrrhini</taxon>
        <taxon>Cebidae</taxon>
        <taxon>Callitrichinae</taxon>
        <taxon>Saguinus</taxon>
    </lineage>
</organism>
<feature type="compositionally biased region" description="Polar residues" evidence="1">
    <location>
        <begin position="37"/>
        <end position="51"/>
    </location>
</feature>
<feature type="non-terminal residue" evidence="2">
    <location>
        <position position="62"/>
    </location>
</feature>
<gene>
    <name evidence="2" type="ORF">P7K49_031505</name>
</gene>
<feature type="compositionally biased region" description="Basic residues" evidence="1">
    <location>
        <begin position="1"/>
        <end position="10"/>
    </location>
</feature>
<keyword evidence="3" id="KW-1185">Reference proteome</keyword>
<feature type="region of interest" description="Disordered" evidence="1">
    <location>
        <begin position="1"/>
        <end position="62"/>
    </location>
</feature>
<evidence type="ECO:0000256" key="1">
    <source>
        <dbReference type="SAM" id="MobiDB-lite"/>
    </source>
</evidence>
<evidence type="ECO:0000313" key="2">
    <source>
        <dbReference type="EMBL" id="KAK2090249.1"/>
    </source>
</evidence>
<proteinExistence type="predicted"/>
<dbReference type="EMBL" id="JASSZA010000017">
    <property type="protein sequence ID" value="KAK2090249.1"/>
    <property type="molecule type" value="Genomic_DNA"/>
</dbReference>
<accession>A0ABQ9U0D9</accession>
<dbReference type="Proteomes" id="UP001266305">
    <property type="component" value="Unassembled WGS sequence"/>
</dbReference>
<comment type="caution">
    <text evidence="2">The sequence shown here is derived from an EMBL/GenBank/DDBJ whole genome shotgun (WGS) entry which is preliminary data.</text>
</comment>
<reference evidence="2 3" key="1">
    <citation type="submission" date="2023-05" db="EMBL/GenBank/DDBJ databases">
        <title>B98-5 Cell Line De Novo Hybrid Assembly: An Optical Mapping Approach.</title>
        <authorList>
            <person name="Kananen K."/>
            <person name="Auerbach J.A."/>
            <person name="Kautto E."/>
            <person name="Blachly J.S."/>
        </authorList>
    </citation>
    <scope>NUCLEOTIDE SEQUENCE [LARGE SCALE GENOMIC DNA]</scope>
    <source>
        <strain evidence="2">B95-8</strain>
        <tissue evidence="2">Cell line</tissue>
    </source>
</reference>
<evidence type="ECO:0000313" key="3">
    <source>
        <dbReference type="Proteomes" id="UP001266305"/>
    </source>
</evidence>
<name>A0ABQ9U0D9_SAGOE</name>
<sequence>SSKFPQKKVKLAADEDDDDNFNDEEIEEKAPVKKSMQDTPARNAPKSNQNGKDSKLSRPRLK</sequence>
<feature type="compositionally biased region" description="Acidic residues" evidence="1">
    <location>
        <begin position="14"/>
        <end position="27"/>
    </location>
</feature>
<protein>
    <submittedName>
        <fullName evidence="2">Uncharacterized protein</fullName>
    </submittedName>
</protein>